<organism evidence="5 6">
    <name type="scientific">Leptosia nina</name>
    <dbReference type="NCBI Taxonomy" id="320188"/>
    <lineage>
        <taxon>Eukaryota</taxon>
        <taxon>Metazoa</taxon>
        <taxon>Ecdysozoa</taxon>
        <taxon>Arthropoda</taxon>
        <taxon>Hexapoda</taxon>
        <taxon>Insecta</taxon>
        <taxon>Pterygota</taxon>
        <taxon>Neoptera</taxon>
        <taxon>Endopterygota</taxon>
        <taxon>Lepidoptera</taxon>
        <taxon>Glossata</taxon>
        <taxon>Ditrysia</taxon>
        <taxon>Papilionoidea</taxon>
        <taxon>Pieridae</taxon>
        <taxon>Pierinae</taxon>
        <taxon>Leptosia</taxon>
    </lineage>
</organism>
<evidence type="ECO:0000256" key="1">
    <source>
        <dbReference type="ARBA" id="ARBA00023054"/>
    </source>
</evidence>
<feature type="coiled-coil region" evidence="2">
    <location>
        <begin position="323"/>
        <end position="382"/>
    </location>
</feature>
<evidence type="ECO:0000313" key="6">
    <source>
        <dbReference type="Proteomes" id="UP001497472"/>
    </source>
</evidence>
<evidence type="ECO:0000259" key="4">
    <source>
        <dbReference type="Pfam" id="PF21773"/>
    </source>
</evidence>
<dbReference type="PANTHER" id="PTHR21694">
    <property type="entry name" value="COILED-COIL DOMAIN-CONTAINING PROTEIN 63"/>
    <property type="match status" value="1"/>
</dbReference>
<dbReference type="EMBL" id="CAVLEF010000003">
    <property type="protein sequence ID" value="CAK1542813.1"/>
    <property type="molecule type" value="Genomic_DNA"/>
</dbReference>
<keyword evidence="1 2" id="KW-0175">Coiled coil</keyword>
<protein>
    <recommendedName>
        <fullName evidence="4">ODAD1 central coiled coil region domain-containing protein</fullName>
    </recommendedName>
</protein>
<feature type="domain" description="ODAD1 central coiled coil region" evidence="4">
    <location>
        <begin position="140"/>
        <end position="416"/>
    </location>
</feature>
<comment type="caution">
    <text evidence="5">The sequence shown here is derived from an EMBL/GenBank/DDBJ whole genome shotgun (WGS) entry which is preliminary data.</text>
</comment>
<name>A0AAV1J112_9NEOP</name>
<feature type="region of interest" description="Disordered" evidence="3">
    <location>
        <begin position="448"/>
        <end position="476"/>
    </location>
</feature>
<gene>
    <name evidence="5" type="ORF">LNINA_LOCUS2666</name>
</gene>
<keyword evidence="6" id="KW-1185">Reference proteome</keyword>
<evidence type="ECO:0000256" key="3">
    <source>
        <dbReference type="SAM" id="MobiDB-lite"/>
    </source>
</evidence>
<accession>A0AAV1J112</accession>
<evidence type="ECO:0000313" key="5">
    <source>
        <dbReference type="EMBL" id="CAK1542813.1"/>
    </source>
</evidence>
<dbReference type="InterPro" id="IPR049258">
    <property type="entry name" value="ODAD1_CC"/>
</dbReference>
<dbReference type="AlphaFoldDB" id="A0AAV1J112"/>
<feature type="coiled-coil region" evidence="2">
    <location>
        <begin position="104"/>
        <end position="161"/>
    </location>
</feature>
<dbReference type="PANTHER" id="PTHR21694:SF18">
    <property type="entry name" value="COILED-COIL DOMAIN-CONTAINING PROTEIN 63"/>
    <property type="match status" value="1"/>
</dbReference>
<feature type="compositionally biased region" description="Basic and acidic residues" evidence="3">
    <location>
        <begin position="448"/>
        <end position="457"/>
    </location>
</feature>
<reference evidence="5 6" key="1">
    <citation type="submission" date="2023-11" db="EMBL/GenBank/DDBJ databases">
        <authorList>
            <person name="Okamura Y."/>
        </authorList>
    </citation>
    <scope>NUCLEOTIDE SEQUENCE [LARGE SCALE GENOMIC DNA]</scope>
</reference>
<evidence type="ECO:0000256" key="2">
    <source>
        <dbReference type="SAM" id="Coils"/>
    </source>
</evidence>
<sequence>MSGPSDDMEMEKMAEDELSKLQRQFRVMEVDRATVMSSVRPTLRVQRNLIGTLSSQLDNIMTQLRLTKSAANMVHNARTREKLIVLLKDHERYSSEVREHRSNITELDFLLKQVQKEIKQLRSKGTGMEGTTDALNNQTIISQLENRLNTAMTKFNSVNSENYNMRLQIDRLLRDRQFFNNVWKGQVRRLMEGKSQILDLVEQAISTYDQREEWCSKLDALKEKAAVDYRKHCLEVRELQRQLDHSLKLEEFLRTKGTVRLTAADAKAEAKKLEQQEMEMRTYNNYVNILDTLKEYMGEEDVEKLMQEFTRREEENYALFNYINEVNSELKNLSDNVKKLKASIADEHAKHQAKLCKQQDSIEALRTTLEEKKLCKEQLEATCAKTKIVLDGLLGQIQKIALSSQCDSLPVLKLLGQSMEVNATNARLYIKSLEKKIVETVEVIRMEDKLSEAKERTPPTSRRRRRPPHSPSPRNQ</sequence>
<dbReference type="Proteomes" id="UP001497472">
    <property type="component" value="Unassembled WGS sequence"/>
</dbReference>
<dbReference type="Pfam" id="PF21773">
    <property type="entry name" value="ODAD1_CC"/>
    <property type="match status" value="1"/>
</dbReference>
<proteinExistence type="predicted"/>
<dbReference type="InterPro" id="IPR051876">
    <property type="entry name" value="ODA-DC/CCD"/>
</dbReference>